<reference evidence="1 2" key="1">
    <citation type="submission" date="2020-04" db="EMBL/GenBank/DDBJ databases">
        <title>Knoellia sp. isolate from air conditioner.</title>
        <authorList>
            <person name="Chea S."/>
            <person name="Kim D.-U."/>
        </authorList>
    </citation>
    <scope>NUCLEOTIDE SEQUENCE [LARGE SCALE GENOMIC DNA]</scope>
    <source>
        <strain evidence="1 2">DB2414S</strain>
    </source>
</reference>
<gene>
    <name evidence="1" type="ORF">HJG52_13325</name>
</gene>
<evidence type="ECO:0000313" key="1">
    <source>
        <dbReference type="EMBL" id="NNM46984.1"/>
    </source>
</evidence>
<dbReference type="EMBL" id="JABEPQ010000002">
    <property type="protein sequence ID" value="NNM46984.1"/>
    <property type="molecule type" value="Genomic_DNA"/>
</dbReference>
<keyword evidence="2" id="KW-1185">Reference proteome</keyword>
<dbReference type="AlphaFoldDB" id="A0A849HKB8"/>
<comment type="caution">
    <text evidence="1">The sequence shown here is derived from an EMBL/GenBank/DDBJ whole genome shotgun (WGS) entry which is preliminary data.</text>
</comment>
<organism evidence="1 2">
    <name type="scientific">Knoellia koreensis</name>
    <dbReference type="NCBI Taxonomy" id="2730921"/>
    <lineage>
        <taxon>Bacteria</taxon>
        <taxon>Bacillati</taxon>
        <taxon>Actinomycetota</taxon>
        <taxon>Actinomycetes</taxon>
        <taxon>Micrococcales</taxon>
        <taxon>Intrasporangiaceae</taxon>
        <taxon>Knoellia</taxon>
    </lineage>
</organism>
<protein>
    <submittedName>
        <fullName evidence="1">Pilus assembly protein</fullName>
    </submittedName>
</protein>
<proteinExistence type="predicted"/>
<evidence type="ECO:0000313" key="2">
    <source>
        <dbReference type="Proteomes" id="UP000588586"/>
    </source>
</evidence>
<dbReference type="Proteomes" id="UP000588586">
    <property type="component" value="Unassembled WGS sequence"/>
</dbReference>
<sequence>MLFVGLIVFAGRVAIANQAVGSAATEAARSASISRTQGQATDTARAAAAQALSNQKVDCLRVSVDVDTSGFGAPVGTPASIRATVTCMVNLSDLSVPGVPGTRTISASMSSPLDTYRER</sequence>
<name>A0A849HKB8_9MICO</name>
<accession>A0A849HKB8</accession>